<sequence length="301" mass="32223">MYIDYVLIEIELPPHVWEKLTDGVTSTGWYGGDPQRFYTNYAGWRGVTLRADPPVGLTIKNRVCRGSTGGTVKDPICRGLVSVAAQDCKPPSDPSTLLAPNGSPTLEKLWMCERSSGAPKFYAQYSILAADSLEIEGNDLPPLIRVRATILGELAMGFYTAGKEPEWLPYRAEIEYTYEIVRKPIALAIKPALLDCGTIAATTTRTCGAGFKVHQQDGAALPRGALAFRVPADAMTGDRTVAKMGGAGTMQVMANGVPVPLDGTTWTGDVTSNVSFVPRITGTGAEMGEKTLNVTATFTAD</sequence>
<comment type="caution">
    <text evidence="1">The sequence shown here is derived from an EMBL/GenBank/DDBJ whole genome shotgun (WGS) entry which is preliminary data.</text>
</comment>
<accession>A0A3A9IL22</accession>
<evidence type="ECO:0000313" key="1">
    <source>
        <dbReference type="EMBL" id="RKJ89478.1"/>
    </source>
</evidence>
<dbReference type="Proteomes" id="UP000281725">
    <property type="component" value="Unassembled WGS sequence"/>
</dbReference>
<gene>
    <name evidence="1" type="ORF">D6R50_09490</name>
</gene>
<evidence type="ECO:0008006" key="3">
    <source>
        <dbReference type="Google" id="ProtNLM"/>
    </source>
</evidence>
<protein>
    <recommendedName>
        <fullName evidence="3">Fimbrial protein</fullName>
    </recommendedName>
</protein>
<reference evidence="1 2" key="1">
    <citation type="submission" date="2018-09" db="EMBL/GenBank/DDBJ databases">
        <title>Genome sequencing of Aeromonas veronii MS-17-88.</title>
        <authorList>
            <person name="Tekedar H.C."/>
            <person name="Arick M.A."/>
            <person name="Hsu C.-Y."/>
            <person name="Thrash A."/>
            <person name="Karsi A."/>
            <person name="Lawrence M.L."/>
            <person name="Abdelhamed H."/>
        </authorList>
    </citation>
    <scope>NUCLEOTIDE SEQUENCE [LARGE SCALE GENOMIC DNA]</scope>
    <source>
        <strain evidence="1 2">MS 17-88</strain>
    </source>
</reference>
<evidence type="ECO:0000313" key="2">
    <source>
        <dbReference type="Proteomes" id="UP000281725"/>
    </source>
</evidence>
<dbReference type="EMBL" id="RAWX01000002">
    <property type="protein sequence ID" value="RKJ89478.1"/>
    <property type="molecule type" value="Genomic_DNA"/>
</dbReference>
<dbReference type="AlphaFoldDB" id="A0A3A9IL22"/>
<name>A0A3A9IL22_AERVE</name>
<proteinExistence type="predicted"/>
<organism evidence="1 2">
    <name type="scientific">Aeromonas veronii</name>
    <dbReference type="NCBI Taxonomy" id="654"/>
    <lineage>
        <taxon>Bacteria</taxon>
        <taxon>Pseudomonadati</taxon>
        <taxon>Pseudomonadota</taxon>
        <taxon>Gammaproteobacteria</taxon>
        <taxon>Aeromonadales</taxon>
        <taxon>Aeromonadaceae</taxon>
        <taxon>Aeromonas</taxon>
    </lineage>
</organism>